<evidence type="ECO:0000313" key="1">
    <source>
        <dbReference type="EMBL" id="RTR30909.1"/>
    </source>
</evidence>
<dbReference type="OrthoDB" id="9794942at2"/>
<comment type="caution">
    <text evidence="1">The sequence shown here is derived from an EMBL/GenBank/DDBJ whole genome shotgun (WGS) entry which is preliminary data.</text>
</comment>
<organism evidence="1 2">
    <name type="scientific">Deinococcus radiophilus</name>
    <dbReference type="NCBI Taxonomy" id="32062"/>
    <lineage>
        <taxon>Bacteria</taxon>
        <taxon>Thermotogati</taxon>
        <taxon>Deinococcota</taxon>
        <taxon>Deinococci</taxon>
        <taxon>Deinococcales</taxon>
        <taxon>Deinococcaceae</taxon>
        <taxon>Deinococcus</taxon>
    </lineage>
</organism>
<dbReference type="Gene3D" id="3.40.50.850">
    <property type="entry name" value="Isochorismatase-like"/>
    <property type="match status" value="1"/>
</dbReference>
<sequence length="165" mass="17908">MTSDLLVPLLITVQRHHLDPHPQGAQMARHFREQIAQARAQGLPVILVQWDGGLFADTPDTFSRDWVLFPDIRAEEGDLLVRAGTTDPFASKLPAETADPAHTAPTADRTLADHLKAQGWTHLEVLALPETPELAATLAAAQQHGLDLRVPEQTAAVPDTAQQTA</sequence>
<dbReference type="SUPFAM" id="SSF52499">
    <property type="entry name" value="Isochorismatase-like hydrolases"/>
    <property type="match status" value="1"/>
</dbReference>
<dbReference type="AlphaFoldDB" id="A0A3S0IT84"/>
<reference evidence="1 2" key="1">
    <citation type="submission" date="2018-12" db="EMBL/GenBank/DDBJ databases">
        <title>Deinococcus radiophilus ATCC 27603 genome sequencing and assembly.</title>
        <authorList>
            <person name="Maclea K.S."/>
            <person name="Maynard C.R."/>
        </authorList>
    </citation>
    <scope>NUCLEOTIDE SEQUENCE [LARGE SCALE GENOMIC DNA]</scope>
    <source>
        <strain evidence="1 2">ATCC 27603</strain>
    </source>
</reference>
<dbReference type="RefSeq" id="WP_126350937.1">
    <property type="nucleotide sequence ID" value="NZ_CP086380.1"/>
</dbReference>
<dbReference type="EMBL" id="RXPE01000001">
    <property type="protein sequence ID" value="RTR30909.1"/>
    <property type="molecule type" value="Genomic_DNA"/>
</dbReference>
<protein>
    <recommendedName>
        <fullName evidence="3">Isochorismatase family protein</fullName>
    </recommendedName>
</protein>
<evidence type="ECO:0000313" key="2">
    <source>
        <dbReference type="Proteomes" id="UP000277766"/>
    </source>
</evidence>
<dbReference type="Proteomes" id="UP000277766">
    <property type="component" value="Unassembled WGS sequence"/>
</dbReference>
<accession>A0A3S0IT84</accession>
<name>A0A3S0IT84_9DEIO</name>
<proteinExistence type="predicted"/>
<evidence type="ECO:0008006" key="3">
    <source>
        <dbReference type="Google" id="ProtNLM"/>
    </source>
</evidence>
<keyword evidence="2" id="KW-1185">Reference proteome</keyword>
<gene>
    <name evidence="1" type="ORF">EJ104_01265</name>
</gene>
<dbReference type="InterPro" id="IPR036380">
    <property type="entry name" value="Isochorismatase-like_sf"/>
</dbReference>